<dbReference type="EMBL" id="OIVN01006199">
    <property type="protein sequence ID" value="SPD27596.1"/>
    <property type="molecule type" value="Genomic_DNA"/>
</dbReference>
<sequence>MMRMSKDHRSAGLWWSLPLVDAGLGDHGRPLGLFGSCFILLINLCSGWLLPQTISCEGIRRGPVDNVEDQPPPSSFLVFIDVAADHFSWRYFPCLLVNEEWAALHDHEALEICPLSWKSSPSAPRAPRQERRENGASRESHFSLSF</sequence>
<organism evidence="2">
    <name type="scientific">Fagus sylvatica</name>
    <name type="common">Beechnut</name>
    <dbReference type="NCBI Taxonomy" id="28930"/>
    <lineage>
        <taxon>Eukaryota</taxon>
        <taxon>Viridiplantae</taxon>
        <taxon>Streptophyta</taxon>
        <taxon>Embryophyta</taxon>
        <taxon>Tracheophyta</taxon>
        <taxon>Spermatophyta</taxon>
        <taxon>Magnoliopsida</taxon>
        <taxon>eudicotyledons</taxon>
        <taxon>Gunneridae</taxon>
        <taxon>Pentapetalae</taxon>
        <taxon>rosids</taxon>
        <taxon>fabids</taxon>
        <taxon>Fagales</taxon>
        <taxon>Fagaceae</taxon>
        <taxon>Fagus</taxon>
    </lineage>
</organism>
<accession>A0A2N9IPZ6</accession>
<dbReference type="AlphaFoldDB" id="A0A2N9IPZ6"/>
<feature type="compositionally biased region" description="Basic and acidic residues" evidence="1">
    <location>
        <begin position="127"/>
        <end position="146"/>
    </location>
</feature>
<gene>
    <name evidence="2" type="ORF">FSB_LOCUS55478</name>
</gene>
<evidence type="ECO:0000313" key="2">
    <source>
        <dbReference type="EMBL" id="SPD27596.1"/>
    </source>
</evidence>
<reference evidence="2" key="1">
    <citation type="submission" date="2018-02" db="EMBL/GenBank/DDBJ databases">
        <authorList>
            <person name="Cohen D.B."/>
            <person name="Kent A.D."/>
        </authorList>
    </citation>
    <scope>NUCLEOTIDE SEQUENCE</scope>
</reference>
<feature type="region of interest" description="Disordered" evidence="1">
    <location>
        <begin position="119"/>
        <end position="146"/>
    </location>
</feature>
<proteinExistence type="predicted"/>
<evidence type="ECO:0000256" key="1">
    <source>
        <dbReference type="SAM" id="MobiDB-lite"/>
    </source>
</evidence>
<protein>
    <submittedName>
        <fullName evidence="2">Uncharacterized protein</fullName>
    </submittedName>
</protein>
<name>A0A2N9IPZ6_FAGSY</name>